<keyword evidence="2" id="KW-1185">Reference proteome</keyword>
<dbReference type="EMBL" id="CM055755">
    <property type="protein sequence ID" value="KAJ7990507.1"/>
    <property type="molecule type" value="Genomic_DNA"/>
</dbReference>
<name>A0ACC2FGQ5_DALPE</name>
<reference evidence="1" key="1">
    <citation type="submission" date="2021-05" db="EMBL/GenBank/DDBJ databases">
        <authorList>
            <person name="Pan Q."/>
            <person name="Jouanno E."/>
            <person name="Zahm M."/>
            <person name="Klopp C."/>
            <person name="Cabau C."/>
            <person name="Louis A."/>
            <person name="Berthelot C."/>
            <person name="Parey E."/>
            <person name="Roest Crollius H."/>
            <person name="Montfort J."/>
            <person name="Robinson-Rechavi M."/>
            <person name="Bouchez O."/>
            <person name="Lampietro C."/>
            <person name="Lopez Roques C."/>
            <person name="Donnadieu C."/>
            <person name="Postlethwait J."/>
            <person name="Bobe J."/>
            <person name="Dillon D."/>
            <person name="Chandos A."/>
            <person name="von Hippel F."/>
            <person name="Guiguen Y."/>
        </authorList>
    </citation>
    <scope>NUCLEOTIDE SEQUENCE</scope>
    <source>
        <strain evidence="1">YG-Jan2019</strain>
    </source>
</reference>
<accession>A0ACC2FGQ5</accession>
<dbReference type="Proteomes" id="UP001157502">
    <property type="component" value="Chromosome 28"/>
</dbReference>
<evidence type="ECO:0000313" key="1">
    <source>
        <dbReference type="EMBL" id="KAJ7990507.1"/>
    </source>
</evidence>
<sequence length="89" mass="9871">MMSSFHQGLQSHVHYASVVLPLLPSHSRFNRSGDPLSYVRAVRRAAIWCYSAYAFPSFRSPLGRETTNPTVPVELMTSVSDFQLAAIAS</sequence>
<proteinExistence type="predicted"/>
<gene>
    <name evidence="1" type="ORF">DPEC_G00301050</name>
</gene>
<evidence type="ECO:0000313" key="2">
    <source>
        <dbReference type="Proteomes" id="UP001157502"/>
    </source>
</evidence>
<organism evidence="1 2">
    <name type="scientific">Dallia pectoralis</name>
    <name type="common">Alaska blackfish</name>
    <dbReference type="NCBI Taxonomy" id="75939"/>
    <lineage>
        <taxon>Eukaryota</taxon>
        <taxon>Metazoa</taxon>
        <taxon>Chordata</taxon>
        <taxon>Craniata</taxon>
        <taxon>Vertebrata</taxon>
        <taxon>Euteleostomi</taxon>
        <taxon>Actinopterygii</taxon>
        <taxon>Neopterygii</taxon>
        <taxon>Teleostei</taxon>
        <taxon>Protacanthopterygii</taxon>
        <taxon>Esociformes</taxon>
        <taxon>Umbridae</taxon>
        <taxon>Dallia</taxon>
    </lineage>
</organism>
<protein>
    <submittedName>
        <fullName evidence="1">Uncharacterized protein</fullName>
    </submittedName>
</protein>
<comment type="caution">
    <text evidence="1">The sequence shown here is derived from an EMBL/GenBank/DDBJ whole genome shotgun (WGS) entry which is preliminary data.</text>
</comment>